<comment type="similarity">
    <text evidence="2">Belongs to the RUNDC3 family.</text>
</comment>
<dbReference type="SMART" id="SM00593">
    <property type="entry name" value="RUN"/>
    <property type="match status" value="1"/>
</dbReference>
<organism evidence="5 6">
    <name type="scientific">Spizella passerina</name>
    <name type="common">Chipping sparrow</name>
    <dbReference type="NCBI Taxonomy" id="40210"/>
    <lineage>
        <taxon>Eukaryota</taxon>
        <taxon>Metazoa</taxon>
        <taxon>Chordata</taxon>
        <taxon>Craniata</taxon>
        <taxon>Vertebrata</taxon>
        <taxon>Euteleostomi</taxon>
        <taxon>Archelosauria</taxon>
        <taxon>Archosauria</taxon>
        <taxon>Dinosauria</taxon>
        <taxon>Saurischia</taxon>
        <taxon>Theropoda</taxon>
        <taxon>Coelurosauria</taxon>
        <taxon>Aves</taxon>
        <taxon>Neognathae</taxon>
        <taxon>Neoaves</taxon>
        <taxon>Telluraves</taxon>
        <taxon>Australaves</taxon>
        <taxon>Passeriformes</taxon>
        <taxon>Passerellidae</taxon>
        <taxon>Spizella</taxon>
    </lineage>
</organism>
<evidence type="ECO:0000256" key="3">
    <source>
        <dbReference type="SAM" id="MobiDB-lite"/>
    </source>
</evidence>
<comment type="caution">
    <text evidence="5">The sequence shown here is derived from an EMBL/GenBank/DDBJ whole genome shotgun (WGS) entry which is preliminary data.</text>
</comment>
<dbReference type="AlphaFoldDB" id="A0A852JPC3"/>
<protein>
    <submittedName>
        <fullName evidence="5">RUN3A protein</fullName>
    </submittedName>
</protein>
<dbReference type="PANTHER" id="PTHR46251:SF4">
    <property type="entry name" value="RUN DOMAIN-CONTAINING PROTEIN 3A"/>
    <property type="match status" value="1"/>
</dbReference>
<dbReference type="PROSITE" id="PS50826">
    <property type="entry name" value="RUN"/>
    <property type="match status" value="1"/>
</dbReference>
<feature type="compositionally biased region" description="Polar residues" evidence="3">
    <location>
        <begin position="204"/>
        <end position="217"/>
    </location>
</feature>
<dbReference type="InterPro" id="IPR037213">
    <property type="entry name" value="Run_dom_sf"/>
</dbReference>
<dbReference type="GO" id="GO:0010753">
    <property type="term" value="P:positive regulation of cGMP-mediated signaling"/>
    <property type="evidence" value="ECO:0007669"/>
    <property type="project" value="TreeGrafter"/>
</dbReference>
<dbReference type="OrthoDB" id="10029904at2759"/>
<dbReference type="InterPro" id="IPR004012">
    <property type="entry name" value="Run_dom"/>
</dbReference>
<sequence length="279" mass="30906">AASQGRAWIRVALMEKRMSEYISTALRDTRTTRRFYDDGAIMLREESTVLTGMLIGLSAIDFSFCLKGEVMDGKTPVVIDYTPYLKFTQSYDYLSEEEERGSVESSTSEDSSPEHPYLPLVTDEDSWYNKWRKMEQKFRIVYAQKVPGWGLWGVSFPRMLQPGAALPQWCPQPFLLLLREGQKSCASPGGSELSPCRHSFVSTDQLSAENSLSSDSQRLGEGKREGEPWGPLGKDPTPSMLGLCGSLASLPSCKSLASLKSNECLVSDSTEASPTRSPS</sequence>
<feature type="non-terminal residue" evidence="5">
    <location>
        <position position="1"/>
    </location>
</feature>
<dbReference type="Gene3D" id="1.20.58.900">
    <property type="match status" value="1"/>
</dbReference>
<dbReference type="EMBL" id="WBNQ01035273">
    <property type="protein sequence ID" value="NXX67202.1"/>
    <property type="molecule type" value="Genomic_DNA"/>
</dbReference>
<gene>
    <name evidence="5" type="primary">Rundc3a</name>
    <name evidence="5" type="ORF">SPIPAS_R03129</name>
</gene>
<proteinExistence type="inferred from homology"/>
<feature type="region of interest" description="Disordered" evidence="3">
    <location>
        <begin position="98"/>
        <end position="118"/>
    </location>
</feature>
<name>A0A852JPC3_SPIPA</name>
<evidence type="ECO:0000313" key="5">
    <source>
        <dbReference type="EMBL" id="NXX67202.1"/>
    </source>
</evidence>
<dbReference type="PANTHER" id="PTHR46251">
    <property type="entry name" value="RUN DOMAIN-CONTAINING 3 PROTEIN RUNDC3"/>
    <property type="match status" value="1"/>
</dbReference>
<dbReference type="InterPro" id="IPR047340">
    <property type="entry name" value="RUNDC3A_B"/>
</dbReference>
<evidence type="ECO:0000256" key="1">
    <source>
        <dbReference type="ARBA" id="ARBA00023054"/>
    </source>
</evidence>
<feature type="domain" description="RUN" evidence="4">
    <location>
        <begin position="1"/>
        <end position="69"/>
    </location>
</feature>
<feature type="compositionally biased region" description="Basic and acidic residues" evidence="3">
    <location>
        <begin position="218"/>
        <end position="227"/>
    </location>
</feature>
<evidence type="ECO:0000259" key="4">
    <source>
        <dbReference type="PROSITE" id="PS50826"/>
    </source>
</evidence>
<dbReference type="Proteomes" id="UP000618746">
    <property type="component" value="Unassembled WGS sequence"/>
</dbReference>
<reference evidence="5" key="1">
    <citation type="submission" date="2020-02" db="EMBL/GenBank/DDBJ databases">
        <title>Bird 10,000 Genomes (B10K) Project - Family phase.</title>
        <authorList>
            <person name="Zhang G."/>
        </authorList>
    </citation>
    <scope>NUCLEOTIDE SEQUENCE</scope>
    <source>
        <strain evidence="5">B10K-DU-023-52</strain>
        <tissue evidence="5">Mixed tissue sample</tissue>
    </source>
</reference>
<feature type="non-terminal residue" evidence="5">
    <location>
        <position position="279"/>
    </location>
</feature>
<feature type="region of interest" description="Disordered" evidence="3">
    <location>
        <begin position="204"/>
        <end position="237"/>
    </location>
</feature>
<evidence type="ECO:0000313" key="6">
    <source>
        <dbReference type="Proteomes" id="UP000618746"/>
    </source>
</evidence>
<keyword evidence="6" id="KW-1185">Reference proteome</keyword>
<keyword evidence="1" id="KW-0175">Coiled coil</keyword>
<dbReference type="SUPFAM" id="SSF140741">
    <property type="entry name" value="RUN domain-like"/>
    <property type="match status" value="1"/>
</dbReference>
<dbReference type="Pfam" id="PF02759">
    <property type="entry name" value="RUN"/>
    <property type="match status" value="1"/>
</dbReference>
<evidence type="ECO:0000256" key="2">
    <source>
        <dbReference type="ARBA" id="ARBA00034727"/>
    </source>
</evidence>
<accession>A0A852JPC3</accession>